<dbReference type="InterPro" id="IPR003121">
    <property type="entry name" value="SWIB_MDM2_domain"/>
</dbReference>
<dbReference type="Pfam" id="PF26292">
    <property type="entry name" value="PUA_elF2D"/>
    <property type="match status" value="1"/>
</dbReference>
<dbReference type="InterPro" id="IPR058886">
    <property type="entry name" value="SWIB_eIF2D"/>
</dbReference>
<dbReference type="Gene3D" id="3.10.400.20">
    <property type="match status" value="1"/>
</dbReference>
<reference evidence="4 5" key="1">
    <citation type="submission" date="2021-06" db="EMBL/GenBank/DDBJ databases">
        <authorList>
            <person name="Kallberg Y."/>
            <person name="Tangrot J."/>
            <person name="Rosling A."/>
        </authorList>
    </citation>
    <scope>NUCLEOTIDE SEQUENCE [LARGE SCALE GENOMIC DNA]</scope>
    <source>
        <strain evidence="4 5">120-4 pot B 10/14</strain>
    </source>
</reference>
<feature type="non-terminal residue" evidence="4">
    <location>
        <position position="1"/>
    </location>
</feature>
<sequence>STATYFNTRAYPTHQLPRCAPSSRHSTEERSNGFNSLLLDLLICVTENKKVICYCNSIKVDQTKSFAMFKKPATNVKSWLLSNSDRRKLREELVKRFPELVTYEIKQGEQNISILPDRINRVNITTYNDLHGMLYIEEKNPTWFRFDKDKREILVPSVYTLWRFPNMLPKIPTFGPVISKLKGGANLMIPGIAFPPEGLPDVGEGEIVSVTIRGYTYPLAVGIMCVPTNTLKPGSVKKGIAVQIIHIHQDHLWSMGDKSQPPEDEEVIKIDSVTQDQELEEITDDTIEESSETSDLHAKTKTNVQAYDEEQGIEGSYEEESEIKNSEIEKPSSKYTTAEVDNLLQASFYQALLEKLTPSGTLPLTSSQLYSAYVLPSRPVGTDNDVEVKKSSYKKITKFLKAMEKKGVIKVKEQRGDTLLVGVKWDHEELKLFKKHKTIEKASTSAAKSQIQNDDISSDSNNMDQIKIIEVYMPKGAIGELFQMQEKSIDKVYEYKEISKIILDYVISHDLADKKNKRFVIPDEQLCKIFESKKGEPVPDKMTRNDLIYHVQSRMEEYHSITLPGDKYRLKKGRPKSIQLSEARRMGNKIVTIIKGLEEYEIDPKDLIEPLKKLCASSKPLSELMVQGPQTKQVKEYLVSSKGFPEKYIEIIKLK</sequence>
<dbReference type="InterPro" id="IPR001950">
    <property type="entry name" value="SUI1"/>
</dbReference>
<evidence type="ECO:0000259" key="3">
    <source>
        <dbReference type="PROSITE" id="PS51925"/>
    </source>
</evidence>
<dbReference type="InterPro" id="IPR039759">
    <property type="entry name" value="eIF2D_SUI1"/>
</dbReference>
<dbReference type="PROSITE" id="PS51925">
    <property type="entry name" value="SWIB_MDM2"/>
    <property type="match status" value="1"/>
</dbReference>
<dbReference type="PANTHER" id="PTHR12217:SF4">
    <property type="entry name" value="EUKARYOTIC TRANSLATION INITIATION FACTOR 2D"/>
    <property type="match status" value="1"/>
</dbReference>
<dbReference type="Pfam" id="PF17832">
    <property type="entry name" value="Pre-PUA"/>
    <property type="match status" value="1"/>
</dbReference>
<evidence type="ECO:0000313" key="4">
    <source>
        <dbReference type="EMBL" id="CAG8814466.1"/>
    </source>
</evidence>
<keyword evidence="5" id="KW-1185">Reference proteome</keyword>
<evidence type="ECO:0000259" key="2">
    <source>
        <dbReference type="PROSITE" id="PS50296"/>
    </source>
</evidence>
<dbReference type="PROSITE" id="PS50296">
    <property type="entry name" value="SUI1"/>
    <property type="match status" value="1"/>
</dbReference>
<feature type="domain" description="SUI1" evidence="2">
    <location>
        <begin position="578"/>
        <end position="642"/>
    </location>
</feature>
<gene>
    <name evidence="4" type="ORF">GMARGA_LOCUS26056</name>
</gene>
<dbReference type="Gene3D" id="1.10.245.10">
    <property type="entry name" value="SWIB/MDM2 domain"/>
    <property type="match status" value="1"/>
</dbReference>
<feature type="non-terminal residue" evidence="4">
    <location>
        <position position="655"/>
    </location>
</feature>
<feature type="domain" description="DM2" evidence="3">
    <location>
        <begin position="470"/>
        <end position="557"/>
    </location>
</feature>
<proteinExistence type="inferred from homology"/>
<dbReference type="InterPro" id="IPR039757">
    <property type="entry name" value="EIF2D"/>
</dbReference>
<dbReference type="EMBL" id="CAJVQB010029695">
    <property type="protein sequence ID" value="CAG8814466.1"/>
    <property type="molecule type" value="Genomic_DNA"/>
</dbReference>
<dbReference type="InterPro" id="IPR015947">
    <property type="entry name" value="PUA-like_sf"/>
</dbReference>
<evidence type="ECO:0000313" key="5">
    <source>
        <dbReference type="Proteomes" id="UP000789901"/>
    </source>
</evidence>
<dbReference type="PROSITE" id="PS50890">
    <property type="entry name" value="PUA"/>
    <property type="match status" value="1"/>
</dbReference>
<dbReference type="SUPFAM" id="SSF47592">
    <property type="entry name" value="SWIB/MDM2 domain"/>
    <property type="match status" value="1"/>
</dbReference>
<accession>A0ABN7W3Q4</accession>
<dbReference type="Pfam" id="PF26291">
    <property type="entry name" value="SWIB_eIF2D"/>
    <property type="match status" value="1"/>
</dbReference>
<dbReference type="SUPFAM" id="SSF55159">
    <property type="entry name" value="eIF1-like"/>
    <property type="match status" value="1"/>
</dbReference>
<dbReference type="Pfam" id="PF25304">
    <property type="entry name" value="WHD_eIF2D"/>
    <property type="match status" value="1"/>
</dbReference>
<dbReference type="Gene3D" id="3.30.780.10">
    <property type="entry name" value="SUI1-like domain"/>
    <property type="match status" value="1"/>
</dbReference>
<dbReference type="CDD" id="cd11608">
    <property type="entry name" value="eIF2D_C"/>
    <property type="match status" value="1"/>
</dbReference>
<dbReference type="Proteomes" id="UP000789901">
    <property type="component" value="Unassembled WGS sequence"/>
</dbReference>
<dbReference type="InterPro" id="IPR048248">
    <property type="entry name" value="PUA_eIF2d-like"/>
</dbReference>
<dbReference type="InterPro" id="IPR036885">
    <property type="entry name" value="SWIB_MDM2_dom_sf"/>
</dbReference>
<comment type="caution">
    <text evidence="4">The sequence shown here is derived from an EMBL/GenBank/DDBJ whole genome shotgun (WGS) entry which is preliminary data.</text>
</comment>
<dbReference type="InterPro" id="IPR036877">
    <property type="entry name" value="SUI1_dom_sf"/>
</dbReference>
<dbReference type="Pfam" id="PF01253">
    <property type="entry name" value="SUI1"/>
    <property type="match status" value="1"/>
</dbReference>
<dbReference type="InterPro" id="IPR041366">
    <property type="entry name" value="Pre-PUA"/>
</dbReference>
<dbReference type="CDD" id="cd21156">
    <property type="entry name" value="PUA_eIF2d-like"/>
    <property type="match status" value="1"/>
</dbReference>
<dbReference type="InterPro" id="IPR057429">
    <property type="entry name" value="WH_eIF2D"/>
</dbReference>
<protein>
    <submittedName>
        <fullName evidence="4">33701_t:CDS:1</fullName>
    </submittedName>
</protein>
<evidence type="ECO:0000256" key="1">
    <source>
        <dbReference type="ARBA" id="ARBA00010359"/>
    </source>
</evidence>
<comment type="similarity">
    <text evidence="1">Belongs to the eIF2D family.</text>
</comment>
<name>A0ABN7W3Q4_GIGMA</name>
<dbReference type="PANTHER" id="PTHR12217">
    <property type="entry name" value="EUKARYOTIC TRANSLATION INITIATION FACTOR 2D"/>
    <property type="match status" value="1"/>
</dbReference>
<dbReference type="SUPFAM" id="SSF88697">
    <property type="entry name" value="PUA domain-like"/>
    <property type="match status" value="1"/>
</dbReference>
<organism evidence="4 5">
    <name type="scientific">Gigaspora margarita</name>
    <dbReference type="NCBI Taxonomy" id="4874"/>
    <lineage>
        <taxon>Eukaryota</taxon>
        <taxon>Fungi</taxon>
        <taxon>Fungi incertae sedis</taxon>
        <taxon>Mucoromycota</taxon>
        <taxon>Glomeromycotina</taxon>
        <taxon>Glomeromycetes</taxon>
        <taxon>Diversisporales</taxon>
        <taxon>Gigasporaceae</taxon>
        <taxon>Gigaspora</taxon>
    </lineage>
</organism>